<dbReference type="InterPro" id="IPR003593">
    <property type="entry name" value="AAA+_ATPase"/>
</dbReference>
<dbReference type="InterPro" id="IPR027417">
    <property type="entry name" value="P-loop_NTPase"/>
</dbReference>
<keyword evidence="2" id="KW-1003">Cell membrane</keyword>
<dbReference type="Gene3D" id="3.40.50.300">
    <property type="entry name" value="P-loop containing nucleotide triphosphate hydrolases"/>
    <property type="match status" value="1"/>
</dbReference>
<dbReference type="SUPFAM" id="SSF52540">
    <property type="entry name" value="P-loop containing nucleoside triphosphate hydrolases"/>
    <property type="match status" value="1"/>
</dbReference>
<dbReference type="GO" id="GO:0016887">
    <property type="term" value="F:ATP hydrolysis activity"/>
    <property type="evidence" value="ECO:0007669"/>
    <property type="project" value="InterPro"/>
</dbReference>
<proteinExistence type="inferred from homology"/>
<comment type="similarity">
    <text evidence="8">Belongs to the ABC transporter superfamily. Macrolide exporter (TC 3.A.1.122) family.</text>
</comment>
<evidence type="ECO:0000256" key="2">
    <source>
        <dbReference type="ARBA" id="ARBA00022475"/>
    </source>
</evidence>
<dbReference type="InterPro" id="IPR017871">
    <property type="entry name" value="ABC_transporter-like_CS"/>
</dbReference>
<evidence type="ECO:0000256" key="3">
    <source>
        <dbReference type="ARBA" id="ARBA00022692"/>
    </source>
</evidence>
<feature type="domain" description="ABC transporter" evidence="10">
    <location>
        <begin position="2"/>
        <end position="219"/>
    </location>
</feature>
<feature type="transmembrane region" description="Helical" evidence="9">
    <location>
        <begin position="669"/>
        <end position="688"/>
    </location>
</feature>
<dbReference type="AlphaFoldDB" id="A0A0R1N097"/>
<keyword evidence="4" id="KW-0547">Nucleotide-binding</keyword>
<sequence>MLSDTTLNIDQSSHIYTLIGQSGSGKTTLLNILFGIDQDYSGTYYLNSADARKFSNSDWDNVRSTQMQIVYQDFKLLDSLTVEDNLTFANRLSNTDLQTRIDDALSALDLESVKNKKVRNLSGGQKQRVALARATINRPEILLLDEPTGNLDDQNTTKLMCYISSLKDSGLTILIITHDKRVMTYSDTVLQLVGGKIQVADVKEPSASLGASHSMYQPDSPQKTGLGLKIKYVLRTLRASLSDQLLSAVPIILIIMSFCIIFTMFRETIFSGFNTIFSGFDDRSILIDTQKLTDSTQKKLQRSNIVSSYDGKRIGFSEVDRKQLQDIPNVSDVLLFSNGLINGDDESHNLLAQSLAKKELPISVKDSPSFVSAPDFISLSFESLGVPAAQLANYNYQQIHLLAGESPAKSANDLLIPDILAEKVTSNADYARAINKPLALAIRKDNSVKAAKKTYRIVGVYRTNYQQQVPATLKIYTRFVASPTPATRADYRQTISVLTENEKTRAYNAPMIKSFTAYQQALGTGHSSALIVAKNAKDIPSISNKIRTLFPKYQQMSQYETKNGAYAKVYRNLVFYLIGGSALLALILGVIICFLNKSKIRNRSKELAILYSLGYSKRSVNQIVLIENAILFATYYVLAVVLLIPLYYFYLRTTARASLFVNLFSVNNLAMIFSFLILTMIISVLWGINGVKKKNLRKYLSL</sequence>
<keyword evidence="12" id="KW-1185">Reference proteome</keyword>
<evidence type="ECO:0000256" key="6">
    <source>
        <dbReference type="ARBA" id="ARBA00022989"/>
    </source>
</evidence>
<name>A0A0R1N097_9LACO</name>
<dbReference type="Pfam" id="PF00005">
    <property type="entry name" value="ABC_tran"/>
    <property type="match status" value="1"/>
</dbReference>
<evidence type="ECO:0000256" key="5">
    <source>
        <dbReference type="ARBA" id="ARBA00022840"/>
    </source>
</evidence>
<dbReference type="GO" id="GO:0005524">
    <property type="term" value="F:ATP binding"/>
    <property type="evidence" value="ECO:0007669"/>
    <property type="project" value="UniProtKB-KW"/>
</dbReference>
<dbReference type="PATRIC" id="fig|1423792.3.peg.1036"/>
<dbReference type="PANTHER" id="PTHR42798">
    <property type="entry name" value="LIPOPROTEIN-RELEASING SYSTEM ATP-BINDING PROTEIN LOLD"/>
    <property type="match status" value="1"/>
</dbReference>
<evidence type="ECO:0000256" key="8">
    <source>
        <dbReference type="ARBA" id="ARBA00038388"/>
    </source>
</evidence>
<dbReference type="PROSITE" id="PS50893">
    <property type="entry name" value="ABC_TRANSPORTER_2"/>
    <property type="match status" value="1"/>
</dbReference>
<comment type="subcellular location">
    <subcellularLocation>
        <location evidence="1">Cell inner membrane</location>
        <topology evidence="1">Multi-pass membrane protein</topology>
    </subcellularLocation>
</comment>
<evidence type="ECO:0000256" key="1">
    <source>
        <dbReference type="ARBA" id="ARBA00004429"/>
    </source>
</evidence>
<dbReference type="InterPro" id="IPR003439">
    <property type="entry name" value="ABC_transporter-like_ATP-bd"/>
</dbReference>
<organism evidence="11 12">
    <name type="scientific">Schleiferilactobacillus perolens DSM 12744</name>
    <dbReference type="NCBI Taxonomy" id="1423792"/>
    <lineage>
        <taxon>Bacteria</taxon>
        <taxon>Bacillati</taxon>
        <taxon>Bacillota</taxon>
        <taxon>Bacilli</taxon>
        <taxon>Lactobacillales</taxon>
        <taxon>Lactobacillaceae</taxon>
        <taxon>Schleiferilactobacillus</taxon>
    </lineage>
</organism>
<evidence type="ECO:0000256" key="7">
    <source>
        <dbReference type="ARBA" id="ARBA00023136"/>
    </source>
</evidence>
<comment type="caution">
    <text evidence="11">The sequence shown here is derived from an EMBL/GenBank/DDBJ whole genome shotgun (WGS) entry which is preliminary data.</text>
</comment>
<dbReference type="Proteomes" id="UP000051330">
    <property type="component" value="Unassembled WGS sequence"/>
</dbReference>
<evidence type="ECO:0000313" key="11">
    <source>
        <dbReference type="EMBL" id="KRL09971.1"/>
    </source>
</evidence>
<dbReference type="SMART" id="SM00382">
    <property type="entry name" value="AAA"/>
    <property type="match status" value="1"/>
</dbReference>
<feature type="transmembrane region" description="Helical" evidence="9">
    <location>
        <begin position="625"/>
        <end position="649"/>
    </location>
</feature>
<gene>
    <name evidence="11" type="ORF">FD09_GL001014</name>
</gene>
<dbReference type="PROSITE" id="PS00211">
    <property type="entry name" value="ABC_TRANSPORTER_1"/>
    <property type="match status" value="1"/>
</dbReference>
<evidence type="ECO:0000259" key="10">
    <source>
        <dbReference type="PROSITE" id="PS50893"/>
    </source>
</evidence>
<accession>A0A0R1N097</accession>
<dbReference type="InterPro" id="IPR003838">
    <property type="entry name" value="ABC3_permease_C"/>
</dbReference>
<feature type="transmembrane region" description="Helical" evidence="9">
    <location>
        <begin position="245"/>
        <end position="265"/>
    </location>
</feature>
<reference evidence="11 12" key="1">
    <citation type="journal article" date="2015" name="Genome Announc.">
        <title>Expanding the biotechnology potential of lactobacilli through comparative genomics of 213 strains and associated genera.</title>
        <authorList>
            <person name="Sun Z."/>
            <person name="Harris H.M."/>
            <person name="McCann A."/>
            <person name="Guo C."/>
            <person name="Argimon S."/>
            <person name="Zhang W."/>
            <person name="Yang X."/>
            <person name="Jeffery I.B."/>
            <person name="Cooney J.C."/>
            <person name="Kagawa T.F."/>
            <person name="Liu W."/>
            <person name="Song Y."/>
            <person name="Salvetti E."/>
            <person name="Wrobel A."/>
            <person name="Rasinkangas P."/>
            <person name="Parkhill J."/>
            <person name="Rea M.C."/>
            <person name="O'Sullivan O."/>
            <person name="Ritari J."/>
            <person name="Douillard F.P."/>
            <person name="Paul Ross R."/>
            <person name="Yang R."/>
            <person name="Briner A.E."/>
            <person name="Felis G.E."/>
            <person name="de Vos W.M."/>
            <person name="Barrangou R."/>
            <person name="Klaenhammer T.R."/>
            <person name="Caufield P.W."/>
            <person name="Cui Y."/>
            <person name="Zhang H."/>
            <person name="O'Toole P.W."/>
        </authorList>
    </citation>
    <scope>NUCLEOTIDE SEQUENCE [LARGE SCALE GENOMIC DNA]</scope>
    <source>
        <strain evidence="11 12">DSM 12744</strain>
    </source>
</reference>
<keyword evidence="3 9" id="KW-0812">Transmembrane</keyword>
<dbReference type="GO" id="GO:0005886">
    <property type="term" value="C:plasma membrane"/>
    <property type="evidence" value="ECO:0007669"/>
    <property type="project" value="UniProtKB-SubCell"/>
</dbReference>
<evidence type="ECO:0000256" key="9">
    <source>
        <dbReference type="SAM" id="Phobius"/>
    </source>
</evidence>
<evidence type="ECO:0000313" key="12">
    <source>
        <dbReference type="Proteomes" id="UP000051330"/>
    </source>
</evidence>
<keyword evidence="6 9" id="KW-1133">Transmembrane helix</keyword>
<evidence type="ECO:0000256" key="4">
    <source>
        <dbReference type="ARBA" id="ARBA00022741"/>
    </source>
</evidence>
<dbReference type="STRING" id="1423792.FD09_GL001014"/>
<keyword evidence="5" id="KW-0067">ATP-binding</keyword>
<dbReference type="Pfam" id="PF02687">
    <property type="entry name" value="FtsX"/>
    <property type="match status" value="1"/>
</dbReference>
<dbReference type="PANTHER" id="PTHR42798:SF7">
    <property type="entry name" value="ALPHA-D-RIBOSE 1-METHYLPHOSPHONATE 5-TRIPHOSPHATE SYNTHASE SUBUNIT PHNL"/>
    <property type="match status" value="1"/>
</dbReference>
<feature type="transmembrane region" description="Helical" evidence="9">
    <location>
        <begin position="573"/>
        <end position="595"/>
    </location>
</feature>
<protein>
    <recommendedName>
        <fullName evidence="10">ABC transporter domain-containing protein</fullName>
    </recommendedName>
</protein>
<dbReference type="EMBL" id="AZEC01000016">
    <property type="protein sequence ID" value="KRL09971.1"/>
    <property type="molecule type" value="Genomic_DNA"/>
</dbReference>
<keyword evidence="7 9" id="KW-0472">Membrane</keyword>